<organism evidence="3 4">
    <name type="scientific">Dendrothele bispora (strain CBS 962.96)</name>
    <dbReference type="NCBI Taxonomy" id="1314807"/>
    <lineage>
        <taxon>Eukaryota</taxon>
        <taxon>Fungi</taxon>
        <taxon>Dikarya</taxon>
        <taxon>Basidiomycota</taxon>
        <taxon>Agaricomycotina</taxon>
        <taxon>Agaricomycetes</taxon>
        <taxon>Agaricomycetidae</taxon>
        <taxon>Agaricales</taxon>
        <taxon>Agaricales incertae sedis</taxon>
        <taxon>Dendrothele</taxon>
    </lineage>
</organism>
<evidence type="ECO:0000313" key="4">
    <source>
        <dbReference type="Proteomes" id="UP000297245"/>
    </source>
</evidence>
<evidence type="ECO:0000259" key="2">
    <source>
        <dbReference type="Pfam" id="PF20415"/>
    </source>
</evidence>
<feature type="region of interest" description="Disordered" evidence="1">
    <location>
        <begin position="1"/>
        <end position="74"/>
    </location>
</feature>
<gene>
    <name evidence="3" type="ORF">K435DRAFT_663701</name>
</gene>
<keyword evidence="4" id="KW-1185">Reference proteome</keyword>
<sequence>MGSGHSNRNGTSPTGARANNAGGGGGGGGGGGNGNSSHGNSTSPPNFIPPGNHNSRVQSQASTQLTPPRLQWLPTPYPSPYPIPYTQLTSPHGPILPNTPLTPNPDPRFPGLAWEPGVWPPVPLGHPIPIRVHHHLLPNTVQLDLPVLQWDITQLPEKARVLTGKCLLVRPNLEEPAVIYKVWIGSDDPTLGWWMTNMWGPLIIEKERGKEVSVWDVLEGIYRYLAKPLTHWDYEKVVGNEGGGWARDREPVPEGVPNAGEVAMVSYDYRRSDVLGSMKKFVGLRSMVQDDGTWMLYLGLASGGMVKV</sequence>
<name>A0A4S8M494_DENBC</name>
<dbReference type="Proteomes" id="UP000297245">
    <property type="component" value="Unassembled WGS sequence"/>
</dbReference>
<accession>A0A4S8M494</accession>
<feature type="compositionally biased region" description="Polar residues" evidence="1">
    <location>
        <begin position="1"/>
        <end position="14"/>
    </location>
</feature>
<reference evidence="3 4" key="1">
    <citation type="journal article" date="2019" name="Nat. Ecol. Evol.">
        <title>Megaphylogeny resolves global patterns of mushroom evolution.</title>
        <authorList>
            <person name="Varga T."/>
            <person name="Krizsan K."/>
            <person name="Foldi C."/>
            <person name="Dima B."/>
            <person name="Sanchez-Garcia M."/>
            <person name="Sanchez-Ramirez S."/>
            <person name="Szollosi G.J."/>
            <person name="Szarkandi J.G."/>
            <person name="Papp V."/>
            <person name="Albert L."/>
            <person name="Andreopoulos W."/>
            <person name="Angelini C."/>
            <person name="Antonin V."/>
            <person name="Barry K.W."/>
            <person name="Bougher N.L."/>
            <person name="Buchanan P."/>
            <person name="Buyck B."/>
            <person name="Bense V."/>
            <person name="Catcheside P."/>
            <person name="Chovatia M."/>
            <person name="Cooper J."/>
            <person name="Damon W."/>
            <person name="Desjardin D."/>
            <person name="Finy P."/>
            <person name="Geml J."/>
            <person name="Haridas S."/>
            <person name="Hughes K."/>
            <person name="Justo A."/>
            <person name="Karasinski D."/>
            <person name="Kautmanova I."/>
            <person name="Kiss B."/>
            <person name="Kocsube S."/>
            <person name="Kotiranta H."/>
            <person name="LaButti K.M."/>
            <person name="Lechner B.E."/>
            <person name="Liimatainen K."/>
            <person name="Lipzen A."/>
            <person name="Lukacs Z."/>
            <person name="Mihaltcheva S."/>
            <person name="Morgado L.N."/>
            <person name="Niskanen T."/>
            <person name="Noordeloos M.E."/>
            <person name="Ohm R.A."/>
            <person name="Ortiz-Santana B."/>
            <person name="Ovrebo C."/>
            <person name="Racz N."/>
            <person name="Riley R."/>
            <person name="Savchenko A."/>
            <person name="Shiryaev A."/>
            <person name="Soop K."/>
            <person name="Spirin V."/>
            <person name="Szebenyi C."/>
            <person name="Tomsovsky M."/>
            <person name="Tulloss R.E."/>
            <person name="Uehling J."/>
            <person name="Grigoriev I.V."/>
            <person name="Vagvolgyi C."/>
            <person name="Papp T."/>
            <person name="Martin F.M."/>
            <person name="Miettinen O."/>
            <person name="Hibbett D.S."/>
            <person name="Nagy L.G."/>
        </authorList>
    </citation>
    <scope>NUCLEOTIDE SEQUENCE [LARGE SCALE GENOMIC DNA]</scope>
    <source>
        <strain evidence="3 4">CBS 962.96</strain>
    </source>
</reference>
<protein>
    <recommendedName>
        <fullName evidence="2">DUF6699 domain-containing protein</fullName>
    </recommendedName>
</protein>
<dbReference type="EMBL" id="ML179168">
    <property type="protein sequence ID" value="THU96830.1"/>
    <property type="molecule type" value="Genomic_DNA"/>
</dbReference>
<dbReference type="InterPro" id="IPR046522">
    <property type="entry name" value="DUF6699"/>
</dbReference>
<dbReference type="OrthoDB" id="3241567at2759"/>
<evidence type="ECO:0000313" key="3">
    <source>
        <dbReference type="EMBL" id="THU96830.1"/>
    </source>
</evidence>
<dbReference type="Pfam" id="PF20415">
    <property type="entry name" value="DUF6699"/>
    <property type="match status" value="1"/>
</dbReference>
<feature type="compositionally biased region" description="Polar residues" evidence="1">
    <location>
        <begin position="52"/>
        <end position="66"/>
    </location>
</feature>
<dbReference type="AlphaFoldDB" id="A0A4S8M494"/>
<feature type="domain" description="DUF6699" evidence="2">
    <location>
        <begin position="148"/>
        <end position="286"/>
    </location>
</feature>
<evidence type="ECO:0000256" key="1">
    <source>
        <dbReference type="SAM" id="MobiDB-lite"/>
    </source>
</evidence>
<feature type="compositionally biased region" description="Gly residues" evidence="1">
    <location>
        <begin position="21"/>
        <end position="34"/>
    </location>
</feature>
<proteinExistence type="predicted"/>